<sequence>MTNVRCKYKICLTRHQRPSPSTPASVTEHASVRHRVRPCPSPAVVISAQYPSPALVTRHQRPSSSTPVPVTSARHQHPSPIALALVTEHTSARHRARQRSSPALVTCHQHPSPYARAPVISAHHQRHQHPSPASPAPVTVPANPCHRARRSSPRLTVLVHVHPCTRILFQGFHRVTRLSNTSPTLSSYSEARYNILDLEELGLFIFLHGYGVIRRFMHV</sequence>
<dbReference type="Proteomes" id="UP000233551">
    <property type="component" value="Unassembled WGS sequence"/>
</dbReference>
<name>A0A2I0L577_PUNGR</name>
<dbReference type="EMBL" id="PGOL01000148">
    <property type="protein sequence ID" value="PKI75842.1"/>
    <property type="molecule type" value="Genomic_DNA"/>
</dbReference>
<evidence type="ECO:0000313" key="3">
    <source>
        <dbReference type="Proteomes" id="UP000233551"/>
    </source>
</evidence>
<gene>
    <name evidence="2" type="ORF">CRG98_003757</name>
</gene>
<feature type="region of interest" description="Disordered" evidence="1">
    <location>
        <begin position="126"/>
        <end position="147"/>
    </location>
</feature>
<proteinExistence type="predicted"/>
<keyword evidence="3" id="KW-1185">Reference proteome</keyword>
<evidence type="ECO:0000313" key="2">
    <source>
        <dbReference type="EMBL" id="PKI75842.1"/>
    </source>
</evidence>
<reference evidence="2 3" key="1">
    <citation type="submission" date="2017-11" db="EMBL/GenBank/DDBJ databases">
        <title>De-novo sequencing of pomegranate (Punica granatum L.) genome.</title>
        <authorList>
            <person name="Akparov Z."/>
            <person name="Amiraslanov A."/>
            <person name="Hajiyeva S."/>
            <person name="Abbasov M."/>
            <person name="Kaur K."/>
            <person name="Hamwieh A."/>
            <person name="Solovyev V."/>
            <person name="Salamov A."/>
            <person name="Braich B."/>
            <person name="Kosarev P."/>
            <person name="Mahmoud A."/>
            <person name="Hajiyev E."/>
            <person name="Babayeva S."/>
            <person name="Izzatullayeva V."/>
            <person name="Mammadov A."/>
            <person name="Mammadov A."/>
            <person name="Sharifova S."/>
            <person name="Ojaghi J."/>
            <person name="Eynullazada K."/>
            <person name="Bayramov B."/>
            <person name="Abdulazimova A."/>
            <person name="Shahmuradov I."/>
        </authorList>
    </citation>
    <scope>NUCLEOTIDE SEQUENCE [LARGE SCALE GENOMIC DNA]</scope>
    <source>
        <strain evidence="3">cv. AG2017</strain>
        <tissue evidence="2">Leaf</tissue>
    </source>
</reference>
<comment type="caution">
    <text evidence="2">The sequence shown here is derived from an EMBL/GenBank/DDBJ whole genome shotgun (WGS) entry which is preliminary data.</text>
</comment>
<dbReference type="AlphaFoldDB" id="A0A2I0L577"/>
<feature type="region of interest" description="Disordered" evidence="1">
    <location>
        <begin position="55"/>
        <end position="75"/>
    </location>
</feature>
<accession>A0A2I0L577</accession>
<protein>
    <submittedName>
        <fullName evidence="2">Uncharacterized protein</fullName>
    </submittedName>
</protein>
<feature type="compositionally biased region" description="Low complexity" evidence="1">
    <location>
        <begin position="62"/>
        <end position="72"/>
    </location>
</feature>
<evidence type="ECO:0000256" key="1">
    <source>
        <dbReference type="SAM" id="MobiDB-lite"/>
    </source>
</evidence>
<organism evidence="2 3">
    <name type="scientific">Punica granatum</name>
    <name type="common">Pomegranate</name>
    <dbReference type="NCBI Taxonomy" id="22663"/>
    <lineage>
        <taxon>Eukaryota</taxon>
        <taxon>Viridiplantae</taxon>
        <taxon>Streptophyta</taxon>
        <taxon>Embryophyta</taxon>
        <taxon>Tracheophyta</taxon>
        <taxon>Spermatophyta</taxon>
        <taxon>Magnoliopsida</taxon>
        <taxon>eudicotyledons</taxon>
        <taxon>Gunneridae</taxon>
        <taxon>Pentapetalae</taxon>
        <taxon>rosids</taxon>
        <taxon>malvids</taxon>
        <taxon>Myrtales</taxon>
        <taxon>Lythraceae</taxon>
        <taxon>Punica</taxon>
    </lineage>
</organism>